<dbReference type="InterPro" id="IPR018114">
    <property type="entry name" value="TRYPSIN_HIS"/>
</dbReference>
<evidence type="ECO:0000256" key="9">
    <source>
        <dbReference type="PROSITE-ProRule" id="PRU00124"/>
    </source>
</evidence>
<dbReference type="Ensembl" id="ENSSANT00000008654.1">
    <property type="protein sequence ID" value="ENSSANP00000008058.1"/>
    <property type="gene ID" value="ENSSANG00000004270.1"/>
</dbReference>
<dbReference type="SUPFAM" id="SSF49899">
    <property type="entry name" value="Concanavalin A-like lectins/glucanases"/>
    <property type="match status" value="1"/>
</dbReference>
<dbReference type="InterPro" id="IPR033116">
    <property type="entry name" value="TRYPSIN_SER"/>
</dbReference>
<dbReference type="Gene3D" id="4.10.400.10">
    <property type="entry name" value="Low-density Lipoprotein Receptor"/>
    <property type="match status" value="1"/>
</dbReference>
<dbReference type="CDD" id="cd00112">
    <property type="entry name" value="LDLa"/>
    <property type="match status" value="1"/>
</dbReference>
<keyword evidence="2 10" id="KW-0645">Protease</keyword>
<keyword evidence="5 10" id="KW-0720">Serine protease</keyword>
<dbReference type="Gene3D" id="2.60.120.200">
    <property type="match status" value="1"/>
</dbReference>
<dbReference type="InterPro" id="IPR000859">
    <property type="entry name" value="CUB_dom"/>
</dbReference>
<dbReference type="InterPro" id="IPR023415">
    <property type="entry name" value="LDLR_class-A_CS"/>
</dbReference>
<feature type="disulfide bond" evidence="9">
    <location>
        <begin position="513"/>
        <end position="528"/>
    </location>
</feature>
<dbReference type="PROSITE" id="PS00134">
    <property type="entry name" value="TRYPSIN_HIS"/>
    <property type="match status" value="1"/>
</dbReference>
<dbReference type="GO" id="GO:0009566">
    <property type="term" value="P:fertilization"/>
    <property type="evidence" value="ECO:0007669"/>
    <property type="project" value="UniProtKB-ARBA"/>
</dbReference>
<dbReference type="InterPro" id="IPR000998">
    <property type="entry name" value="MAM_dom"/>
</dbReference>
<proteinExistence type="inferred from homology"/>
<reference evidence="14" key="2">
    <citation type="submission" date="2025-09" db="UniProtKB">
        <authorList>
            <consortium name="Ensembl"/>
        </authorList>
    </citation>
    <scope>IDENTIFICATION</scope>
</reference>
<dbReference type="InterPro" id="IPR001190">
    <property type="entry name" value="SRCR"/>
</dbReference>
<dbReference type="SMART" id="SM00020">
    <property type="entry name" value="Tryp_SPc"/>
    <property type="match status" value="1"/>
</dbReference>
<feature type="disulfide bond" evidence="9">
    <location>
        <begin position="501"/>
        <end position="519"/>
    </location>
</feature>
<dbReference type="FunFam" id="4.10.400.10:FF:000065">
    <property type="entry name" value="Transmembrane protease serine 7"/>
    <property type="match status" value="1"/>
</dbReference>
<dbReference type="PROSITE" id="PS50060">
    <property type="entry name" value="MAM_2"/>
    <property type="match status" value="1"/>
</dbReference>
<dbReference type="Gene3D" id="2.60.120.290">
    <property type="entry name" value="Spermadhesin, CUB domain"/>
    <property type="match status" value="2"/>
</dbReference>
<name>A0A671KP91_9TELE</name>
<evidence type="ECO:0000313" key="14">
    <source>
        <dbReference type="Ensembl" id="ENSSANP00000008058.1"/>
    </source>
</evidence>
<dbReference type="Gene3D" id="2.40.10.10">
    <property type="entry name" value="Trypsin-like serine proteases"/>
    <property type="match status" value="2"/>
</dbReference>
<evidence type="ECO:0000256" key="8">
    <source>
        <dbReference type="PROSITE-ProRule" id="PRU00059"/>
    </source>
</evidence>
<dbReference type="SMART" id="SM00137">
    <property type="entry name" value="MAM"/>
    <property type="match status" value="1"/>
</dbReference>
<dbReference type="InterPro" id="IPR002172">
    <property type="entry name" value="LDrepeatLR_classA_rpt"/>
</dbReference>
<dbReference type="FunFam" id="2.40.10.10:FF:000003">
    <property type="entry name" value="Transmembrane serine protease 3"/>
    <property type="match status" value="1"/>
</dbReference>
<keyword evidence="15" id="KW-1185">Reference proteome</keyword>
<evidence type="ECO:0008006" key="16">
    <source>
        <dbReference type="Google" id="ProtNLM"/>
    </source>
</evidence>
<keyword evidence="7" id="KW-0325">Glycoprotein</keyword>
<evidence type="ECO:0000259" key="11">
    <source>
        <dbReference type="PROSITE" id="PS01180"/>
    </source>
</evidence>
<dbReference type="PANTHER" id="PTHR24252:SF16">
    <property type="entry name" value="TRANSMEMBRANE SERINE PROTEASE 15"/>
    <property type="match status" value="1"/>
</dbReference>
<dbReference type="Pfam" id="PF00629">
    <property type="entry name" value="MAM"/>
    <property type="match status" value="1"/>
</dbReference>
<dbReference type="PROSITE" id="PS50068">
    <property type="entry name" value="LDLRA_2"/>
    <property type="match status" value="1"/>
</dbReference>
<dbReference type="CDD" id="cd06263">
    <property type="entry name" value="MAM"/>
    <property type="match status" value="1"/>
</dbReference>
<dbReference type="SUPFAM" id="SSF57424">
    <property type="entry name" value="LDL receptor-like module"/>
    <property type="match status" value="1"/>
</dbReference>
<keyword evidence="3" id="KW-0677">Repeat</keyword>
<feature type="disulfide bond" evidence="9">
    <location>
        <begin position="494"/>
        <end position="506"/>
    </location>
</feature>
<feature type="domain" description="CUB" evidence="11">
    <location>
        <begin position="75"/>
        <end position="184"/>
    </location>
</feature>
<evidence type="ECO:0000256" key="6">
    <source>
        <dbReference type="ARBA" id="ARBA00023157"/>
    </source>
</evidence>
<comment type="similarity">
    <text evidence="1">Belongs to the DMBT1 family.</text>
</comment>
<dbReference type="InterPro" id="IPR036772">
    <property type="entry name" value="SRCR-like_dom_sf"/>
</dbReference>
<dbReference type="Proteomes" id="UP000472260">
    <property type="component" value="Unassembled WGS sequence"/>
</dbReference>
<evidence type="ECO:0000256" key="5">
    <source>
        <dbReference type="ARBA" id="ARBA00022825"/>
    </source>
</evidence>
<dbReference type="Pfam" id="PF00431">
    <property type="entry name" value="CUB"/>
    <property type="match status" value="2"/>
</dbReference>
<dbReference type="InterPro" id="IPR009003">
    <property type="entry name" value="Peptidase_S1_PA"/>
</dbReference>
<evidence type="ECO:0000259" key="12">
    <source>
        <dbReference type="PROSITE" id="PS50060"/>
    </source>
</evidence>
<sequence length="872" mass="95491">SVLVFFELVFRGVLDSQTAQEQLVDGLQQASHDGLVIDTHSVQVTGNNVFKAYLQFHIDKDLRVTCLSCAVATECDGQFLLLGATGFFHSKHFPEVYDSPTACRWIIRVTEGSAVKIVFHTFHTEQDIDVLRLYEGTGPMKALTHSLSGASPGDIWLLSHEATVEFFADYVNSLQGFNATYTAENVKDLSNEEKVNCSFEENFCHWRQDFDDDGDWFRAQGATVPPNTGPSFDHTTGDQSGYYIVTPRTPGSQDKKIRIYSLPLTPTKESVCLQFWYHMFGEEVWRLTVTAQEGSSVTVLFQKEGNYGDSWNYGQATLNITAEAVLVFEAQKRAGFLNDIALDDISVAPGSCGVGPPEPTPVPPPITPPPIPEDCWGPFDLYEPNSTFSSPNYPNGYGHKASCMWTLHAKEGQNIQLHFQDVALEMAYDILEVRDGATPYSELLGVLTGDRSFPDLFSTSSQMTVMLFTDASGNNRGFLANFSTGINLGQPDPCPSGQFQCGTGVCVSSSGVCDGAEDCADGSDEADCGELQVQDHLYTVCAQDWSSQLSHFFCRYLGFRSGDASFSSITDGDAPFTTVSVNTNGSLDLKPSDTCLGGKIVSLLCNNQPCGARKVPLNSETRNGNKAGRVVGGQDAQKGAWPWIASLRWLGGHVCGATLIDSEWLITAAHCVYGKNVHLSNWAAVLGLHSQFGSDNPGRQTHLIDRVIMHQRYNRRTKESDFALMHLQTPANFTDYVQPICLPDPGAEIEEGRECVIAGWGLTAEDGSRADVLQEAVVPLLSNKQCQEWLPEYNFTERMLCAGFAEGGVDSCQGDSGGPLMCEEAAGWVLVGVTSFGIGCARPQRPGAYARVSLFVQWLAENRRIYSDWRGF</sequence>
<dbReference type="PROSITE" id="PS00135">
    <property type="entry name" value="TRYPSIN_SER"/>
    <property type="match status" value="1"/>
</dbReference>
<evidence type="ECO:0000259" key="13">
    <source>
        <dbReference type="PROSITE" id="PS50240"/>
    </source>
</evidence>
<feature type="domain" description="CUB" evidence="11">
    <location>
        <begin position="375"/>
        <end position="485"/>
    </location>
</feature>
<dbReference type="PROSITE" id="PS50240">
    <property type="entry name" value="TRYPSIN_DOM"/>
    <property type="match status" value="1"/>
</dbReference>
<feature type="domain" description="MAM" evidence="12">
    <location>
        <begin position="195"/>
        <end position="354"/>
    </location>
</feature>
<evidence type="ECO:0000256" key="7">
    <source>
        <dbReference type="ARBA" id="ARBA00023180"/>
    </source>
</evidence>
<accession>A0A671KP91</accession>
<evidence type="ECO:0000313" key="15">
    <source>
        <dbReference type="Proteomes" id="UP000472260"/>
    </source>
</evidence>
<dbReference type="InterPro" id="IPR043504">
    <property type="entry name" value="Peptidase_S1_PA_chymotrypsin"/>
</dbReference>
<protein>
    <recommendedName>
        <fullName evidence="16">Transmembrane serine protease 15</fullName>
    </recommendedName>
</protein>
<dbReference type="SUPFAM" id="SSF56487">
    <property type="entry name" value="SRCR-like"/>
    <property type="match status" value="1"/>
</dbReference>
<dbReference type="Pfam" id="PF15494">
    <property type="entry name" value="SRCR_2"/>
    <property type="match status" value="1"/>
</dbReference>
<comment type="caution">
    <text evidence="8">Lacks conserved residue(s) required for the propagation of feature annotation.</text>
</comment>
<dbReference type="SMART" id="SM00192">
    <property type="entry name" value="LDLa"/>
    <property type="match status" value="1"/>
</dbReference>
<organism evidence="14 15">
    <name type="scientific">Sinocyclocheilus anshuiensis</name>
    <dbReference type="NCBI Taxonomy" id="1608454"/>
    <lineage>
        <taxon>Eukaryota</taxon>
        <taxon>Metazoa</taxon>
        <taxon>Chordata</taxon>
        <taxon>Craniata</taxon>
        <taxon>Vertebrata</taxon>
        <taxon>Euteleostomi</taxon>
        <taxon>Actinopterygii</taxon>
        <taxon>Neopterygii</taxon>
        <taxon>Teleostei</taxon>
        <taxon>Ostariophysi</taxon>
        <taxon>Cypriniformes</taxon>
        <taxon>Cyprinidae</taxon>
        <taxon>Cyprininae</taxon>
        <taxon>Sinocyclocheilus</taxon>
    </lineage>
</organism>
<evidence type="ECO:0000256" key="4">
    <source>
        <dbReference type="ARBA" id="ARBA00022801"/>
    </source>
</evidence>
<dbReference type="PROSITE" id="PS01209">
    <property type="entry name" value="LDLRA_1"/>
    <property type="match status" value="1"/>
</dbReference>
<keyword evidence="6 9" id="KW-1015">Disulfide bond</keyword>
<keyword evidence="4 10" id="KW-0378">Hydrolase</keyword>
<dbReference type="InterPro" id="IPR013320">
    <property type="entry name" value="ConA-like_dom_sf"/>
</dbReference>
<dbReference type="AlphaFoldDB" id="A0A671KP91"/>
<dbReference type="SMART" id="SM00042">
    <property type="entry name" value="CUB"/>
    <property type="match status" value="2"/>
</dbReference>
<gene>
    <name evidence="14" type="primary">poglut3</name>
</gene>
<dbReference type="PANTHER" id="PTHR24252">
    <property type="entry name" value="ACROSIN-RELATED"/>
    <property type="match status" value="1"/>
</dbReference>
<dbReference type="InterPro" id="IPR035914">
    <property type="entry name" value="Sperma_CUB_dom_sf"/>
</dbReference>
<dbReference type="PRINTS" id="PR00722">
    <property type="entry name" value="CHYMOTRYPSIN"/>
</dbReference>
<dbReference type="Pfam" id="PF00057">
    <property type="entry name" value="Ldl_recept_a"/>
    <property type="match status" value="1"/>
</dbReference>
<dbReference type="GO" id="GO:0006508">
    <property type="term" value="P:proteolysis"/>
    <property type="evidence" value="ECO:0007669"/>
    <property type="project" value="UniProtKB-KW"/>
</dbReference>
<dbReference type="CDD" id="cd00190">
    <property type="entry name" value="Tryp_SPc"/>
    <property type="match status" value="1"/>
</dbReference>
<dbReference type="InterPro" id="IPR001314">
    <property type="entry name" value="Peptidase_S1A"/>
</dbReference>
<evidence type="ECO:0000256" key="3">
    <source>
        <dbReference type="ARBA" id="ARBA00022737"/>
    </source>
</evidence>
<dbReference type="GO" id="GO:0004252">
    <property type="term" value="F:serine-type endopeptidase activity"/>
    <property type="evidence" value="ECO:0007669"/>
    <property type="project" value="InterPro"/>
</dbReference>
<dbReference type="InterPro" id="IPR036055">
    <property type="entry name" value="LDL_receptor-like_sf"/>
</dbReference>
<dbReference type="FunFam" id="2.60.120.290:FF:000005">
    <property type="entry name" value="Procollagen C-endopeptidase enhancer 1"/>
    <property type="match status" value="1"/>
</dbReference>
<dbReference type="PROSITE" id="PS01180">
    <property type="entry name" value="CUB"/>
    <property type="match status" value="2"/>
</dbReference>
<evidence type="ECO:0000256" key="2">
    <source>
        <dbReference type="ARBA" id="ARBA00022670"/>
    </source>
</evidence>
<dbReference type="InterPro" id="IPR001254">
    <property type="entry name" value="Trypsin_dom"/>
</dbReference>
<evidence type="ECO:0000256" key="10">
    <source>
        <dbReference type="RuleBase" id="RU363034"/>
    </source>
</evidence>
<dbReference type="Pfam" id="PF00089">
    <property type="entry name" value="Trypsin"/>
    <property type="match status" value="1"/>
</dbReference>
<dbReference type="CDD" id="cd00041">
    <property type="entry name" value="CUB"/>
    <property type="match status" value="2"/>
</dbReference>
<evidence type="ECO:0000256" key="1">
    <source>
        <dbReference type="ARBA" id="ARBA00009931"/>
    </source>
</evidence>
<dbReference type="GO" id="GO:0016020">
    <property type="term" value="C:membrane"/>
    <property type="evidence" value="ECO:0007669"/>
    <property type="project" value="InterPro"/>
</dbReference>
<dbReference type="SUPFAM" id="SSF50494">
    <property type="entry name" value="Trypsin-like serine proteases"/>
    <property type="match status" value="1"/>
</dbReference>
<dbReference type="FunFam" id="2.60.120.200:FF:000128">
    <property type="entry name" value="enteropeptidase isoform X2"/>
    <property type="match status" value="1"/>
</dbReference>
<feature type="domain" description="Peptidase S1" evidence="13">
    <location>
        <begin position="630"/>
        <end position="864"/>
    </location>
</feature>
<reference evidence="14" key="1">
    <citation type="submission" date="2025-08" db="UniProtKB">
        <authorList>
            <consortium name="Ensembl"/>
        </authorList>
    </citation>
    <scope>IDENTIFICATION</scope>
</reference>
<dbReference type="SUPFAM" id="SSF49854">
    <property type="entry name" value="Spermadhesin, CUB domain"/>
    <property type="match status" value="2"/>
</dbReference>